<evidence type="ECO:0008006" key="6">
    <source>
        <dbReference type="Google" id="ProtNLM"/>
    </source>
</evidence>
<proteinExistence type="predicted"/>
<dbReference type="EMBL" id="LK056662">
    <property type="protein sequence ID" value="CDU23054.1"/>
    <property type="molecule type" value="Genomic_DNA"/>
</dbReference>
<protein>
    <recommendedName>
        <fullName evidence="6">Las1-domain-containing protein</fullName>
    </recommendedName>
</protein>
<evidence type="ECO:0000313" key="3">
    <source>
        <dbReference type="EMBL" id="CDR99675.1"/>
    </source>
</evidence>
<gene>
    <name evidence="3" type="primary">SSCI26720.1</name>
    <name evidence="4" type="ORF">SPSC_01684</name>
</gene>
<name>A0A0F7RTF1_9BASI</name>
<dbReference type="GO" id="GO:0090730">
    <property type="term" value="C:Las1 complex"/>
    <property type="evidence" value="ECO:0007669"/>
    <property type="project" value="InterPro"/>
</dbReference>
<dbReference type="OrthoDB" id="10263222at2759"/>
<dbReference type="STRING" id="49012.A0A0F7RTF1"/>
<dbReference type="GO" id="GO:0000460">
    <property type="term" value="P:maturation of 5.8S rRNA"/>
    <property type="evidence" value="ECO:0007669"/>
    <property type="project" value="TreeGrafter"/>
</dbReference>
<reference evidence="5" key="2">
    <citation type="submission" date="2014-06" db="EMBL/GenBank/DDBJ databases">
        <authorList>
            <person name="Berkman P.J."/>
        </authorList>
    </citation>
    <scope>NUCLEOTIDE SEQUENCE [LARGE SCALE GENOMIC DNA]</scope>
</reference>
<organism evidence="3 5">
    <name type="scientific">Sporisorium scitamineum</name>
    <dbReference type="NCBI Taxonomy" id="49012"/>
    <lineage>
        <taxon>Eukaryota</taxon>
        <taxon>Fungi</taxon>
        <taxon>Dikarya</taxon>
        <taxon>Basidiomycota</taxon>
        <taxon>Ustilaginomycotina</taxon>
        <taxon>Ustilaginomycetes</taxon>
        <taxon>Ustilaginales</taxon>
        <taxon>Ustilaginaceae</taxon>
        <taxon>Sporisorium</taxon>
    </lineage>
</organism>
<dbReference type="PANTHER" id="PTHR15002:SF0">
    <property type="entry name" value="RIBOSOMAL BIOGENESIS PROTEIN LAS1L"/>
    <property type="match status" value="1"/>
</dbReference>
<dbReference type="GO" id="GO:0000470">
    <property type="term" value="P:maturation of LSU-rRNA"/>
    <property type="evidence" value="ECO:0007669"/>
    <property type="project" value="TreeGrafter"/>
</dbReference>
<evidence type="ECO:0000256" key="2">
    <source>
        <dbReference type="SAM" id="MobiDB-lite"/>
    </source>
</evidence>
<dbReference type="GO" id="GO:0030687">
    <property type="term" value="C:preribosome, large subunit precursor"/>
    <property type="evidence" value="ECO:0007669"/>
    <property type="project" value="TreeGrafter"/>
</dbReference>
<keyword evidence="5" id="KW-1185">Reference proteome</keyword>
<dbReference type="EMBL" id="CCFA01001435">
    <property type="protein sequence ID" value="CDR99675.1"/>
    <property type="molecule type" value="Genomic_DNA"/>
</dbReference>
<feature type="coiled-coil region" evidence="1">
    <location>
        <begin position="550"/>
        <end position="577"/>
    </location>
</feature>
<keyword evidence="1" id="KW-0175">Coiled coil</keyword>
<sequence length="648" mass="70487">MKPPKRSPFLHSRQADLLEVYRNLFPDPQRQFNAVDRHHALSTVQLWINRSACPFAVETTALLVQSAILDETMQQIAASTVGNHSASTSSPRYALEQMGGGAELGVRLNYSLALTRFVNSVVDSYQTGGFAQSIAAIAARIGLPLWFVEVRHAATHEELPSIAVCRQAAGSALAWLHRHFWFPQLFPGPGALSVGPAPNTRSQNDAEAMDVDHVDRPESSAAAQAIGGASTSNIAAQVEAKQQQESRKKERRKALQDLRLTLKSYRQLAKQVARDRSLVNKSKDDFRRLYKQVAGFVLRIRTLEPDYAAQLIDSASSRKKGKNEEMDVKGAAVMDPDEVDECTKSAMSDLVNQLIQPGGLIPLGKSKRVSASATDQDIALPSQLASLWTPLLGYLRDTFGPIFGQLLAEELVDAVVRDTAADTSADSTDENDDDSDPNSQLWKVAAFASPGYRTTADAWIRYLVTTAPPSAGMGNASTRAPTTLITDTEVAEMCLPFRSTGSVSMLEFLCERNLELRERMGPLVAVLKVSSFVAAQGGLDEFEGAQRQEVGEEEEDKSGFESQLEAMQKRLREMEAVALATQNGDEQGQDNGEEEGVEEVAATVADVDIAEETVGADANMPTGWYMASADWKPTPFGCLDGKIPNLVV</sequence>
<dbReference type="InterPro" id="IPR007174">
    <property type="entry name" value="Las1"/>
</dbReference>
<evidence type="ECO:0000313" key="4">
    <source>
        <dbReference type="EMBL" id="CDU23054.1"/>
    </source>
</evidence>
<reference evidence="3" key="3">
    <citation type="submission" date="2014-06" db="EMBL/GenBank/DDBJ databases">
        <authorList>
            <person name="Berkman J.Paul."/>
        </authorList>
    </citation>
    <scope>NUCLEOTIDE SEQUENCE [LARGE SCALE GENOMIC DNA]</scope>
</reference>
<dbReference type="Proteomes" id="UP000242770">
    <property type="component" value="Unassembled WGS sequence"/>
</dbReference>
<evidence type="ECO:0000313" key="5">
    <source>
        <dbReference type="Proteomes" id="UP000242770"/>
    </source>
</evidence>
<dbReference type="Pfam" id="PF04031">
    <property type="entry name" value="Las1"/>
    <property type="match status" value="1"/>
</dbReference>
<dbReference type="PANTHER" id="PTHR15002">
    <property type="entry name" value="RIBOSOMAL BIOGENESIS PROTEIN LAS1L"/>
    <property type="match status" value="1"/>
</dbReference>
<dbReference type="AlphaFoldDB" id="A0A0F7RTF1"/>
<accession>A0A0F7RTF1</accession>
<reference evidence="4" key="1">
    <citation type="submission" date="2014-06" db="EMBL/GenBank/DDBJ databases">
        <authorList>
            <person name="Ju J."/>
            <person name="Zhang J."/>
        </authorList>
    </citation>
    <scope>NUCLEOTIDE SEQUENCE</scope>
    <source>
        <strain evidence="4">SscI8</strain>
    </source>
</reference>
<evidence type="ECO:0000256" key="1">
    <source>
        <dbReference type="SAM" id="Coils"/>
    </source>
</evidence>
<feature type="region of interest" description="Disordered" evidence="2">
    <location>
        <begin position="193"/>
        <end position="213"/>
    </location>
</feature>
<dbReference type="GO" id="GO:0004519">
    <property type="term" value="F:endonuclease activity"/>
    <property type="evidence" value="ECO:0007669"/>
    <property type="project" value="InterPro"/>
</dbReference>